<sequence>MEEKSKEATENEEIKSTAIVKYSVPKPTQFMKLQCNTDLNLPPSNWLSSSADSYGLQQVLSQSKGFSSFRMAHMFPDCVGEVDVVSDAENIKKLLKIPYHKGHISMMVHRIENTLLIDDFDIYKHLLRTAETDWEWLRKFFIDNINRATYEEDKSLYIKSRQREALKEKSLVSKFLYYSLGDSSGSKETSGLVESKKNCPLQGPILPEPSPSTEYPDSPTSEHKYNRNVVWTFEDIEMLVGTDLPIFGGGTHPCISLRLRDMSKPINVLTGIDYWLDNLMSNVPEVIMCYHLNGIVQKYELIKTEDLPRLDNSKFSPKLIRDVAQSILSFLKSNATKPGHTYWLFKGKNEEVIKLYDLTSLCSESDVEKGQNPFTVPVAMLLYRVARNMKHSSDRRKPGTIRMLLQNCIKLLPYEKYPEIVTSSLYMLSDLFVPANTNPENPDMRESEPEDNDGDYEDIETDIKEEATKILVLDNNRLEKFKNYYKPPPPIVGGVEERCLQAIRYVAEGLDCIKYFPQQKDEERFNMRKEDEEIKMAKPFEPIPMPYGKINEEKETSKKSKKKDRKKKAEKPQEKKEENKPDENKNALLPKTKHEAQPLPKWNETVHDISWKDHLKTLLYEKAVLVYAILSEYHFVNGNYGTSLRYIGLLARCQLTMNRLQYTSNALRENCLLGRAGDCCIMMVQTWGKCDSYNEQLHNNTDEDLKMMEQLEKDEQSHGINLGESNMKCVFIYDIRTIEQMLLKAIECYEAALKLSETESILRRLGNGLNEVASYYLNKAKSEKKADDIITTCKKGEPYLTRGLEIFEKVKDDANIALLYTNMGHLHRLLAYAHTPTERSELTQQEKLHYNKAFVNYKKALQVLGERDHCPGIWDAVKWELSTALFNMGSIMHENPPSHLAKHEAEKEVIEILQKALQYCDMDENNPKFPLYQYRAAIIHYRIGSLYHSHIWSTTNDASNRKNIIQLAKINYEKAAKLYFQSSDAVNYFTAQMQRFALSEYLAETASNLNAKIKHLQHCLEIVLELEEMVQLLVEKKIDIQDEKEDEAEQDDRKIYKTCFSLLQLIKLRLQHILKLLVKICMTKPPANKDCGKLAELYKKCYKISFELKDDMPYSELLQKLDKVLQEIKVELDNFNIL</sequence>
<feature type="region of interest" description="Disordered" evidence="1">
    <location>
        <begin position="535"/>
        <end position="599"/>
    </location>
</feature>
<dbReference type="SUPFAM" id="SSF48452">
    <property type="entry name" value="TPR-like"/>
    <property type="match status" value="1"/>
</dbReference>
<dbReference type="Pfam" id="PF23788">
    <property type="entry name" value="EDRF1_N"/>
    <property type="match status" value="2"/>
</dbReference>
<keyword evidence="5" id="KW-1185">Reference proteome</keyword>
<evidence type="ECO:0000313" key="5">
    <source>
        <dbReference type="Proteomes" id="UP000410492"/>
    </source>
</evidence>
<reference evidence="4 5" key="1">
    <citation type="submission" date="2019-01" db="EMBL/GenBank/DDBJ databases">
        <authorList>
            <person name="Sayadi A."/>
        </authorList>
    </citation>
    <scope>NUCLEOTIDE SEQUENCE [LARGE SCALE GENOMIC DNA]</scope>
</reference>
<dbReference type="PANTHER" id="PTHR15000">
    <property type="entry name" value="ERYTHROID DIFFERENTIATION-RELATED FACTOR 1"/>
    <property type="match status" value="1"/>
</dbReference>
<dbReference type="OrthoDB" id="419432at2759"/>
<protein>
    <recommendedName>
        <fullName evidence="6">Erythroid differentiation-related factor 1</fullName>
    </recommendedName>
</protein>
<evidence type="ECO:0000313" key="4">
    <source>
        <dbReference type="EMBL" id="VEN57463.1"/>
    </source>
</evidence>
<feature type="compositionally biased region" description="Basic residues" evidence="1">
    <location>
        <begin position="559"/>
        <end position="569"/>
    </location>
</feature>
<dbReference type="GO" id="GO:0045893">
    <property type="term" value="P:positive regulation of DNA-templated transcription"/>
    <property type="evidence" value="ECO:0007669"/>
    <property type="project" value="TreeGrafter"/>
</dbReference>
<dbReference type="Gene3D" id="1.25.40.10">
    <property type="entry name" value="Tetratricopeptide repeat domain"/>
    <property type="match status" value="1"/>
</dbReference>
<dbReference type="PANTHER" id="PTHR15000:SF1">
    <property type="entry name" value="ERYTHROID DIFFERENTIATION-RELATED FACTOR 1"/>
    <property type="match status" value="1"/>
</dbReference>
<dbReference type="Pfam" id="PF23723">
    <property type="entry name" value="TPR_EDRF1"/>
    <property type="match status" value="1"/>
</dbReference>
<dbReference type="InterPro" id="IPR056582">
    <property type="entry name" value="EDRF1_N"/>
</dbReference>
<evidence type="ECO:0000256" key="1">
    <source>
        <dbReference type="SAM" id="MobiDB-lite"/>
    </source>
</evidence>
<proteinExistence type="predicted"/>
<dbReference type="InterPro" id="IPR011990">
    <property type="entry name" value="TPR-like_helical_dom_sf"/>
</dbReference>
<name>A0A653DBT2_CALMS</name>
<evidence type="ECO:0008006" key="6">
    <source>
        <dbReference type="Google" id="ProtNLM"/>
    </source>
</evidence>
<dbReference type="Proteomes" id="UP000410492">
    <property type="component" value="Unassembled WGS sequence"/>
</dbReference>
<accession>A0A653DBT2</accession>
<evidence type="ECO:0000259" key="3">
    <source>
        <dbReference type="Pfam" id="PF23788"/>
    </source>
</evidence>
<dbReference type="InterPro" id="IPR056583">
    <property type="entry name" value="EDRF1_TPR"/>
</dbReference>
<dbReference type="AlphaFoldDB" id="A0A653DBT2"/>
<feature type="domain" description="EDRF1 N-terminal" evidence="3">
    <location>
        <begin position="13"/>
        <end position="188"/>
    </location>
</feature>
<evidence type="ECO:0000259" key="2">
    <source>
        <dbReference type="Pfam" id="PF23723"/>
    </source>
</evidence>
<organism evidence="4 5">
    <name type="scientific">Callosobruchus maculatus</name>
    <name type="common">Southern cowpea weevil</name>
    <name type="synonym">Pulse bruchid</name>
    <dbReference type="NCBI Taxonomy" id="64391"/>
    <lineage>
        <taxon>Eukaryota</taxon>
        <taxon>Metazoa</taxon>
        <taxon>Ecdysozoa</taxon>
        <taxon>Arthropoda</taxon>
        <taxon>Hexapoda</taxon>
        <taxon>Insecta</taxon>
        <taxon>Pterygota</taxon>
        <taxon>Neoptera</taxon>
        <taxon>Endopterygota</taxon>
        <taxon>Coleoptera</taxon>
        <taxon>Polyphaga</taxon>
        <taxon>Cucujiformia</taxon>
        <taxon>Chrysomeloidea</taxon>
        <taxon>Chrysomelidae</taxon>
        <taxon>Bruchinae</taxon>
        <taxon>Bruchini</taxon>
        <taxon>Callosobruchus</taxon>
    </lineage>
</organism>
<feature type="domain" description="EDRF1 N-terminal" evidence="3">
    <location>
        <begin position="223"/>
        <end position="464"/>
    </location>
</feature>
<feature type="compositionally biased region" description="Basic and acidic residues" evidence="1">
    <location>
        <begin position="570"/>
        <end position="585"/>
    </location>
</feature>
<gene>
    <name evidence="4" type="ORF">CALMAC_LOCUS16084</name>
</gene>
<feature type="region of interest" description="Disordered" evidence="1">
    <location>
        <begin position="183"/>
        <end position="221"/>
    </location>
</feature>
<feature type="domain" description="EDRF1 TPR repeats region" evidence="2">
    <location>
        <begin position="761"/>
        <end position="1128"/>
    </location>
</feature>
<dbReference type="EMBL" id="CAACVG010011167">
    <property type="protein sequence ID" value="VEN57463.1"/>
    <property type="molecule type" value="Genomic_DNA"/>
</dbReference>